<protein>
    <recommendedName>
        <fullName evidence="3">Centromere protein H C-terminal domain-containing protein</fullName>
    </recommendedName>
</protein>
<proteinExistence type="predicted"/>
<accession>A0AAE1P073</accession>
<evidence type="ECO:0000313" key="1">
    <source>
        <dbReference type="EMBL" id="KAK4299685.1"/>
    </source>
</evidence>
<dbReference type="AlphaFoldDB" id="A0AAE1P073"/>
<keyword evidence="2" id="KW-1185">Reference proteome</keyword>
<evidence type="ECO:0000313" key="2">
    <source>
        <dbReference type="Proteomes" id="UP001292094"/>
    </source>
</evidence>
<dbReference type="EMBL" id="JAWZYT010003188">
    <property type="protein sequence ID" value="KAK4299685.1"/>
    <property type="molecule type" value="Genomic_DNA"/>
</dbReference>
<organism evidence="1 2">
    <name type="scientific">Petrolisthes manimaculis</name>
    <dbReference type="NCBI Taxonomy" id="1843537"/>
    <lineage>
        <taxon>Eukaryota</taxon>
        <taxon>Metazoa</taxon>
        <taxon>Ecdysozoa</taxon>
        <taxon>Arthropoda</taxon>
        <taxon>Crustacea</taxon>
        <taxon>Multicrustacea</taxon>
        <taxon>Malacostraca</taxon>
        <taxon>Eumalacostraca</taxon>
        <taxon>Eucarida</taxon>
        <taxon>Decapoda</taxon>
        <taxon>Pleocyemata</taxon>
        <taxon>Anomura</taxon>
        <taxon>Galatheoidea</taxon>
        <taxon>Porcellanidae</taxon>
        <taxon>Petrolisthes</taxon>
    </lineage>
</organism>
<gene>
    <name evidence="1" type="ORF">Pmani_028056</name>
</gene>
<reference evidence="1" key="1">
    <citation type="submission" date="2023-11" db="EMBL/GenBank/DDBJ databases">
        <title>Genome assemblies of two species of porcelain crab, Petrolisthes cinctipes and Petrolisthes manimaculis (Anomura: Porcellanidae).</title>
        <authorList>
            <person name="Angst P."/>
        </authorList>
    </citation>
    <scope>NUCLEOTIDE SEQUENCE</scope>
    <source>
        <strain evidence="1">PB745_02</strain>
        <tissue evidence="1">Gill</tissue>
    </source>
</reference>
<comment type="caution">
    <text evidence="1">The sequence shown here is derived from an EMBL/GenBank/DDBJ whole genome shotgun (WGS) entry which is preliminary data.</text>
</comment>
<sequence>MEMPKELKAAMNRVLNREQLKLYDSLKHLLSLHSHNKHLLAAHIYFNEDEKTDEDEPETLNERNKADEIDELHDVLLNHQLVRHSLQQASLNIQMLEAVSQKVADVDLTDHVENFPVTGTLIGKVYENGERCSELVGLLEEKRNLDRDILQQRVKYTNLVTNITNKWKAIDNLTLSDSTHNPQVKKQITKLHEREGKLQLLVSMLQELVCSSGIHWAKHQYFITLLKLCDSIIKNGSIDEQNKYIKELPQLRENMILFKDEKKKGQKKEDVITFFTKSQKQ</sequence>
<evidence type="ECO:0008006" key="3">
    <source>
        <dbReference type="Google" id="ProtNLM"/>
    </source>
</evidence>
<dbReference type="Proteomes" id="UP001292094">
    <property type="component" value="Unassembled WGS sequence"/>
</dbReference>
<name>A0AAE1P073_9EUCA</name>